<evidence type="ECO:0000256" key="3">
    <source>
        <dbReference type="ARBA" id="ARBA00022676"/>
    </source>
</evidence>
<dbReference type="OrthoDB" id="9775035at2"/>
<feature type="transmembrane region" description="Helical" evidence="8">
    <location>
        <begin position="307"/>
        <end position="326"/>
    </location>
</feature>
<evidence type="ECO:0000256" key="4">
    <source>
        <dbReference type="ARBA" id="ARBA00022679"/>
    </source>
</evidence>
<dbReference type="PANTHER" id="PTHR33908:SF3">
    <property type="entry name" value="UNDECAPRENYL PHOSPHATE-ALPHA-4-AMINO-4-DEOXY-L-ARABINOSE ARABINOSYL TRANSFERASE"/>
    <property type="match status" value="1"/>
</dbReference>
<reference evidence="11" key="1">
    <citation type="submission" date="2016-10" db="EMBL/GenBank/DDBJ databases">
        <authorList>
            <person name="Varghese N."/>
            <person name="Submissions S."/>
        </authorList>
    </citation>
    <scope>NUCLEOTIDE SEQUENCE [LARGE SCALE GENOMIC DNA]</scope>
    <source>
        <strain evidence="11">DSM 23256</strain>
    </source>
</reference>
<dbReference type="EMBL" id="FNBU01000007">
    <property type="protein sequence ID" value="SDF33261.1"/>
    <property type="molecule type" value="Genomic_DNA"/>
</dbReference>
<dbReference type="GO" id="GO:0009103">
    <property type="term" value="P:lipopolysaccharide biosynthetic process"/>
    <property type="evidence" value="ECO:0007669"/>
    <property type="project" value="UniProtKB-ARBA"/>
</dbReference>
<name>A0A1G7K8B3_9FIRM</name>
<feature type="transmembrane region" description="Helical" evidence="8">
    <location>
        <begin position="90"/>
        <end position="108"/>
    </location>
</feature>
<dbReference type="Pfam" id="PF13231">
    <property type="entry name" value="PMT_2"/>
    <property type="match status" value="1"/>
</dbReference>
<feature type="transmembrane region" description="Helical" evidence="8">
    <location>
        <begin position="338"/>
        <end position="360"/>
    </location>
</feature>
<dbReference type="InterPro" id="IPR038731">
    <property type="entry name" value="RgtA/B/C-like"/>
</dbReference>
<dbReference type="InterPro" id="IPR050297">
    <property type="entry name" value="LipidA_mod_glycosyltrf_83"/>
</dbReference>
<dbReference type="Proteomes" id="UP000243333">
    <property type="component" value="Unassembled WGS sequence"/>
</dbReference>
<feature type="transmembrane region" description="Helical" evidence="8">
    <location>
        <begin position="199"/>
        <end position="220"/>
    </location>
</feature>
<keyword evidence="5 8" id="KW-0812">Transmembrane</keyword>
<feature type="transmembrane region" description="Helical" evidence="8">
    <location>
        <begin position="399"/>
        <end position="421"/>
    </location>
</feature>
<evidence type="ECO:0000256" key="6">
    <source>
        <dbReference type="ARBA" id="ARBA00022989"/>
    </source>
</evidence>
<feature type="transmembrane region" description="Helical" evidence="8">
    <location>
        <begin position="7"/>
        <end position="25"/>
    </location>
</feature>
<feature type="transmembrane region" description="Helical" evidence="8">
    <location>
        <begin position="366"/>
        <end position="387"/>
    </location>
</feature>
<feature type="transmembrane region" description="Helical" evidence="8">
    <location>
        <begin position="163"/>
        <end position="187"/>
    </location>
</feature>
<protein>
    <submittedName>
        <fullName evidence="10">4-amino-4-deoxy-L-arabinose transferase</fullName>
    </submittedName>
</protein>
<organism evidence="10 11">
    <name type="scientific">Sporolituus thermophilus DSM 23256</name>
    <dbReference type="NCBI Taxonomy" id="1123285"/>
    <lineage>
        <taxon>Bacteria</taxon>
        <taxon>Bacillati</taxon>
        <taxon>Bacillota</taxon>
        <taxon>Negativicutes</taxon>
        <taxon>Selenomonadales</taxon>
        <taxon>Sporomusaceae</taxon>
        <taxon>Sporolituus</taxon>
    </lineage>
</organism>
<dbReference type="GO" id="GO:0005886">
    <property type="term" value="C:plasma membrane"/>
    <property type="evidence" value="ECO:0007669"/>
    <property type="project" value="UniProtKB-SubCell"/>
</dbReference>
<keyword evidence="11" id="KW-1185">Reference proteome</keyword>
<accession>A0A1G7K8B3</accession>
<dbReference type="GO" id="GO:0016763">
    <property type="term" value="F:pentosyltransferase activity"/>
    <property type="evidence" value="ECO:0007669"/>
    <property type="project" value="TreeGrafter"/>
</dbReference>
<keyword evidence="2" id="KW-1003">Cell membrane</keyword>
<dbReference type="PANTHER" id="PTHR33908">
    <property type="entry name" value="MANNOSYLTRANSFERASE YKCB-RELATED"/>
    <property type="match status" value="1"/>
</dbReference>
<keyword evidence="4 10" id="KW-0808">Transferase</keyword>
<evidence type="ECO:0000256" key="1">
    <source>
        <dbReference type="ARBA" id="ARBA00004651"/>
    </source>
</evidence>
<dbReference type="GO" id="GO:0010041">
    <property type="term" value="P:response to iron(III) ion"/>
    <property type="evidence" value="ECO:0007669"/>
    <property type="project" value="TreeGrafter"/>
</dbReference>
<feature type="transmembrane region" description="Helical" evidence="8">
    <location>
        <begin position="137"/>
        <end position="157"/>
    </location>
</feature>
<evidence type="ECO:0000256" key="5">
    <source>
        <dbReference type="ARBA" id="ARBA00022692"/>
    </source>
</evidence>
<evidence type="ECO:0000256" key="2">
    <source>
        <dbReference type="ARBA" id="ARBA00022475"/>
    </source>
</evidence>
<feature type="transmembrane region" description="Helical" evidence="8">
    <location>
        <begin position="280"/>
        <end position="301"/>
    </location>
</feature>
<keyword evidence="6 8" id="KW-1133">Transmembrane helix</keyword>
<dbReference type="AlphaFoldDB" id="A0A1G7K8B3"/>
<sequence length="518" mass="56867">MISKPWFRLLAIICVAAFVMFFRLGSVPLLDPDEPVYAETAREMLQYGDLISPRIYGDFWYDKPPMYYWLVAGAIRLFGDSEFSARFPSALLAVGGVVTVYCAGARLFSDRAGAIAALVLATSFEYFYLGKAAVTDITLTFFLTVSLLGFFQGRYYLAYASAALAVVTKGPIGVVFPALILGLHYTLTRNWGIWRRLRLISGALVFAAIALPWYGAMYAYHGLEFVNTFLGFHNVTRFLQPEHPEGKLWYYYFPVLLVGFFPWTAFLIQAGRAAWRERQSAGGEALSFLLVWAGVVFGFFTLSQTKLVSYILPMYPPLALLVGWYIDRTLAARDRWAVYLAAFVLTLLAGALAAALGLAGAKLAPALMPGVVAVCTALAAMVAMVWWSAVRHGGRGTVASLTIGMALFVAALMTALLPAAAPAFSMKEFATAFAARYDGQTPVYVAKFYRPGFMYYAGMPGIEIKAAEQASDVIAGAAGKAYFILSENAYRKLPVSLQGDLQLLYRQEDKVLLLKDAK</sequence>
<evidence type="ECO:0000259" key="9">
    <source>
        <dbReference type="Pfam" id="PF13231"/>
    </source>
</evidence>
<dbReference type="STRING" id="1123285.SAMN05660235_01230"/>
<keyword evidence="7 8" id="KW-0472">Membrane</keyword>
<feature type="transmembrane region" description="Helical" evidence="8">
    <location>
        <begin position="249"/>
        <end position="268"/>
    </location>
</feature>
<evidence type="ECO:0000256" key="8">
    <source>
        <dbReference type="SAM" id="Phobius"/>
    </source>
</evidence>
<feature type="domain" description="Glycosyltransferase RgtA/B/C/D-like" evidence="9">
    <location>
        <begin position="62"/>
        <end position="213"/>
    </location>
</feature>
<comment type="subcellular location">
    <subcellularLocation>
        <location evidence="1">Cell membrane</location>
        <topology evidence="1">Multi-pass membrane protein</topology>
    </subcellularLocation>
</comment>
<evidence type="ECO:0000313" key="11">
    <source>
        <dbReference type="Proteomes" id="UP000243333"/>
    </source>
</evidence>
<evidence type="ECO:0000256" key="7">
    <source>
        <dbReference type="ARBA" id="ARBA00023136"/>
    </source>
</evidence>
<gene>
    <name evidence="10" type="ORF">SAMN05660235_01230</name>
</gene>
<proteinExistence type="predicted"/>
<dbReference type="RefSeq" id="WP_093689095.1">
    <property type="nucleotide sequence ID" value="NZ_FNBU01000007.1"/>
</dbReference>
<keyword evidence="3" id="KW-0328">Glycosyltransferase</keyword>
<evidence type="ECO:0000313" key="10">
    <source>
        <dbReference type="EMBL" id="SDF33261.1"/>
    </source>
</evidence>